<evidence type="ECO:0000313" key="8">
    <source>
        <dbReference type="EMBL" id="AMG01032.1"/>
    </source>
</evidence>
<dbReference type="InterPro" id="IPR039420">
    <property type="entry name" value="WalR-like"/>
</dbReference>
<keyword evidence="3" id="KW-0805">Transcription regulation</keyword>
<gene>
    <name evidence="8" type="ORF">AL538_25585</name>
</gene>
<dbReference type="SMART" id="SM00448">
    <property type="entry name" value="REC"/>
    <property type="match status" value="1"/>
</dbReference>
<organism evidence="8 9">
    <name type="scientific">Vibrio harveyi</name>
    <name type="common">Beneckea harveyi</name>
    <dbReference type="NCBI Taxonomy" id="669"/>
    <lineage>
        <taxon>Bacteria</taxon>
        <taxon>Pseudomonadati</taxon>
        <taxon>Pseudomonadota</taxon>
        <taxon>Gammaproteobacteria</taxon>
        <taxon>Vibrionales</taxon>
        <taxon>Vibrionaceae</taxon>
        <taxon>Vibrio</taxon>
    </lineage>
</organism>
<dbReference type="Gene3D" id="1.10.10.10">
    <property type="entry name" value="Winged helix-like DNA-binding domain superfamily/Winged helix DNA-binding domain"/>
    <property type="match status" value="1"/>
</dbReference>
<dbReference type="GeneID" id="83585057"/>
<dbReference type="CDD" id="cd00383">
    <property type="entry name" value="trans_reg_C"/>
    <property type="match status" value="1"/>
</dbReference>
<dbReference type="SUPFAM" id="SSF46894">
    <property type="entry name" value="C-terminal effector domain of the bipartite response regulators"/>
    <property type="match status" value="1"/>
</dbReference>
<evidence type="ECO:0000259" key="7">
    <source>
        <dbReference type="PROSITE" id="PS50110"/>
    </source>
</evidence>
<dbReference type="CDD" id="cd17574">
    <property type="entry name" value="REC_OmpR"/>
    <property type="match status" value="1"/>
</dbReference>
<protein>
    <submittedName>
        <fullName evidence="8">DNA-binding response regulator</fullName>
    </submittedName>
</protein>
<accession>A0ABN4L8D6</accession>
<dbReference type="Gene3D" id="3.40.50.2300">
    <property type="match status" value="1"/>
</dbReference>
<reference evidence="8" key="1">
    <citation type="submission" date="2018-01" db="EMBL/GenBank/DDBJ databases">
        <title>FDA dAtabase for Regulatory Grade micrObial Sequences (FDA-ARGOS): Supporting development and validation of Infectious Disease Dx tests.</title>
        <authorList>
            <person name="Hoffmann M."/>
            <person name="Allard M."/>
            <person name="Evans P."/>
            <person name="Brown E."/>
            <person name="Tallon L."/>
            <person name="Sadzewicz L."/>
            <person name="Sengamalay N."/>
            <person name="Ott S."/>
            <person name="Godinez A."/>
            <person name="Nagaraj S."/>
            <person name="Vyas G."/>
            <person name="Aluvathingal J."/>
            <person name="Nadendla S."/>
            <person name="Geyer C."/>
            <person name="Sichtig H."/>
        </authorList>
    </citation>
    <scope>NUCLEOTIDE SEQUENCE</scope>
    <source>
        <strain evidence="8">FDAARGOS_107</strain>
    </source>
</reference>
<evidence type="ECO:0000256" key="4">
    <source>
        <dbReference type="ARBA" id="ARBA00023125"/>
    </source>
</evidence>
<evidence type="ECO:0000256" key="6">
    <source>
        <dbReference type="PROSITE-ProRule" id="PRU00169"/>
    </source>
</evidence>
<keyword evidence="2" id="KW-0902">Two-component regulatory system</keyword>
<evidence type="ECO:0000256" key="5">
    <source>
        <dbReference type="ARBA" id="ARBA00023163"/>
    </source>
</evidence>
<dbReference type="EMBL" id="CP014039">
    <property type="protein sequence ID" value="AMG01032.1"/>
    <property type="molecule type" value="Genomic_DNA"/>
</dbReference>
<feature type="modified residue" description="4-aspartylphosphate" evidence="6">
    <location>
        <position position="53"/>
    </location>
</feature>
<keyword evidence="1 6" id="KW-0597">Phosphoprotein</keyword>
<dbReference type="SUPFAM" id="SSF52172">
    <property type="entry name" value="CheY-like"/>
    <property type="match status" value="1"/>
</dbReference>
<dbReference type="SMART" id="SM00862">
    <property type="entry name" value="Trans_reg_C"/>
    <property type="match status" value="1"/>
</dbReference>
<proteinExistence type="predicted"/>
<dbReference type="PROSITE" id="PS50110">
    <property type="entry name" value="RESPONSE_REGULATORY"/>
    <property type="match status" value="1"/>
</dbReference>
<dbReference type="InterPro" id="IPR001789">
    <property type="entry name" value="Sig_transdc_resp-reg_receiver"/>
</dbReference>
<dbReference type="GO" id="GO:0003677">
    <property type="term" value="F:DNA binding"/>
    <property type="evidence" value="ECO:0007669"/>
    <property type="project" value="UniProtKB-KW"/>
</dbReference>
<name>A0ABN4L8D6_VIBHA</name>
<feature type="domain" description="Response regulatory" evidence="7">
    <location>
        <begin position="3"/>
        <end position="118"/>
    </location>
</feature>
<evidence type="ECO:0000256" key="2">
    <source>
        <dbReference type="ARBA" id="ARBA00023012"/>
    </source>
</evidence>
<evidence type="ECO:0000256" key="3">
    <source>
        <dbReference type="ARBA" id="ARBA00023015"/>
    </source>
</evidence>
<evidence type="ECO:0000256" key="1">
    <source>
        <dbReference type="ARBA" id="ARBA00022553"/>
    </source>
</evidence>
<keyword evidence="4 8" id="KW-0238">DNA-binding</keyword>
<dbReference type="PANTHER" id="PTHR48111:SF1">
    <property type="entry name" value="TWO-COMPONENT RESPONSE REGULATOR ORR33"/>
    <property type="match status" value="1"/>
</dbReference>
<dbReference type="InterPro" id="IPR016032">
    <property type="entry name" value="Sig_transdc_resp-reg_C-effctor"/>
</dbReference>
<dbReference type="PANTHER" id="PTHR48111">
    <property type="entry name" value="REGULATOR OF RPOS"/>
    <property type="match status" value="1"/>
</dbReference>
<sequence>MPNVIIVEDDQQLRDMLCYFLSTVEGYEVSCLTSGENAVEHIVELNPELVLLDIQLPHTSGLCVLKSLREQGHHYPVIMMTANDNEITETNALALGANDYITKPIRTNALRERIKRQITLARHYSHEVPSIDERPFILERKATCLLYEQVKIPLTPSEFELLEILSKESRPIPVHELFEQIHGFSYHCEDRSVYMRISSIRKKLASFLPDIDLVKNRRTKGFYLNYPVVVR</sequence>
<evidence type="ECO:0000313" key="9">
    <source>
        <dbReference type="Proteomes" id="UP000067422"/>
    </source>
</evidence>
<dbReference type="InterPro" id="IPR001867">
    <property type="entry name" value="OmpR/PhoB-type_DNA-bd"/>
</dbReference>
<keyword evidence="5" id="KW-0804">Transcription</keyword>
<dbReference type="InterPro" id="IPR036388">
    <property type="entry name" value="WH-like_DNA-bd_sf"/>
</dbReference>
<keyword evidence="9" id="KW-1185">Reference proteome</keyword>
<dbReference type="InterPro" id="IPR011006">
    <property type="entry name" value="CheY-like_superfamily"/>
</dbReference>
<dbReference type="Pfam" id="PF00486">
    <property type="entry name" value="Trans_reg_C"/>
    <property type="match status" value="1"/>
</dbReference>
<dbReference type="RefSeq" id="WP_009696026.1">
    <property type="nucleotide sequence ID" value="NZ_BBKY01000012.1"/>
</dbReference>
<dbReference type="Pfam" id="PF00072">
    <property type="entry name" value="Response_reg"/>
    <property type="match status" value="1"/>
</dbReference>
<dbReference type="Proteomes" id="UP000067422">
    <property type="component" value="Chromosome 2"/>
</dbReference>